<dbReference type="InterPro" id="IPR020013">
    <property type="entry name" value="Flagellar_FlgE/F/G"/>
</dbReference>
<organism evidence="8 9">
    <name type="scientific">Melioribacter roseus (strain DSM 23840 / JCM 17771 / VKM B-2668 / P3M-2)</name>
    <dbReference type="NCBI Taxonomy" id="1191523"/>
    <lineage>
        <taxon>Bacteria</taxon>
        <taxon>Pseudomonadati</taxon>
        <taxon>Ignavibacteriota</taxon>
        <taxon>Ignavibacteria</taxon>
        <taxon>Ignavibacteriales</taxon>
        <taxon>Melioribacteraceae</taxon>
        <taxon>Melioribacter</taxon>
    </lineage>
</organism>
<evidence type="ECO:0000313" key="9">
    <source>
        <dbReference type="Proteomes" id="UP000009011"/>
    </source>
</evidence>
<feature type="domain" description="Flagellar basal-body/hook protein C-terminal" evidence="6">
    <location>
        <begin position="188"/>
        <end position="233"/>
    </location>
</feature>
<dbReference type="InterPro" id="IPR037925">
    <property type="entry name" value="FlgE/F/G-like"/>
</dbReference>
<dbReference type="RefSeq" id="WP_014856817.1">
    <property type="nucleotide sequence ID" value="NC_018178.1"/>
</dbReference>
<evidence type="ECO:0000256" key="2">
    <source>
        <dbReference type="ARBA" id="ARBA00009677"/>
    </source>
</evidence>
<dbReference type="InterPro" id="IPR019776">
    <property type="entry name" value="Flagellar_basal_body_rod_CS"/>
</dbReference>
<dbReference type="NCBIfam" id="TIGR03506">
    <property type="entry name" value="FlgEFG_subfam"/>
    <property type="match status" value="1"/>
</dbReference>
<evidence type="ECO:0000256" key="3">
    <source>
        <dbReference type="ARBA" id="ARBA00023143"/>
    </source>
</evidence>
<dbReference type="eggNOG" id="COG4786">
    <property type="taxonomic scope" value="Bacteria"/>
</dbReference>
<feature type="domain" description="Flagellar basal body rod protein N-terminal" evidence="5">
    <location>
        <begin position="5"/>
        <end position="35"/>
    </location>
</feature>
<dbReference type="GO" id="GO:0009425">
    <property type="term" value="C:bacterial-type flagellum basal body"/>
    <property type="evidence" value="ECO:0007669"/>
    <property type="project" value="UniProtKB-SubCell"/>
</dbReference>
<name>I6Z882_MELRP</name>
<dbReference type="STRING" id="1191523.MROS_2155"/>
<comment type="similarity">
    <text evidence="2 4">Belongs to the flagella basal body rod proteins family.</text>
</comment>
<keyword evidence="3 4" id="KW-0975">Bacterial flagellum</keyword>
<keyword evidence="8" id="KW-0969">Cilium</keyword>
<dbReference type="PROSITE" id="PS00588">
    <property type="entry name" value="FLAGELLA_BB_ROD"/>
    <property type="match status" value="1"/>
</dbReference>
<evidence type="ECO:0000259" key="7">
    <source>
        <dbReference type="Pfam" id="PF22692"/>
    </source>
</evidence>
<dbReference type="Pfam" id="PF22692">
    <property type="entry name" value="LlgE_F_G_D1"/>
    <property type="match status" value="1"/>
</dbReference>
<dbReference type="InterPro" id="IPR053967">
    <property type="entry name" value="LlgE_F_G-like_D1"/>
</dbReference>
<dbReference type="Pfam" id="PF00460">
    <property type="entry name" value="Flg_bb_rod"/>
    <property type="match status" value="1"/>
</dbReference>
<proteinExistence type="inferred from homology"/>
<dbReference type="HOGENOM" id="CLU_013687_0_1_10"/>
<dbReference type="KEGG" id="mro:MROS_2155"/>
<dbReference type="Proteomes" id="UP000009011">
    <property type="component" value="Chromosome"/>
</dbReference>
<accession>I6Z882</accession>
<evidence type="ECO:0000259" key="6">
    <source>
        <dbReference type="Pfam" id="PF06429"/>
    </source>
</evidence>
<dbReference type="PANTHER" id="PTHR30435">
    <property type="entry name" value="FLAGELLAR PROTEIN"/>
    <property type="match status" value="1"/>
</dbReference>
<dbReference type="InterPro" id="IPR010930">
    <property type="entry name" value="Flg_bb/hook_C_dom"/>
</dbReference>
<sequence>MIKGIYSVARGMVQRSQNIDIIANNIANINTTAYKREIPFSEYINEAGEAQFKKLTSMQQGETVLTSNPLDVAISGRGFFMIKNSDGQYELTRDGRFRLSDDGYIVDGNGNKVQGKSGEIYMGELIRNKDSEIKISNNGEIRVGNQFIDTILVVDVEFPESLSRIGASNFLLGNQPFKELNEDDFKLAQGYLEESNTNPILEMEAMIALNKSYETSQKIINALDQSLDHANQIGKI</sequence>
<keyword evidence="8" id="KW-0282">Flagellum</keyword>
<evidence type="ECO:0000313" key="8">
    <source>
        <dbReference type="EMBL" id="AFN75385.1"/>
    </source>
</evidence>
<dbReference type="AlphaFoldDB" id="I6Z882"/>
<dbReference type="Pfam" id="PF06429">
    <property type="entry name" value="Flg_bbr_C"/>
    <property type="match status" value="1"/>
</dbReference>
<dbReference type="PANTHER" id="PTHR30435:SF19">
    <property type="entry name" value="FLAGELLAR BASAL-BODY ROD PROTEIN FLGG"/>
    <property type="match status" value="1"/>
</dbReference>
<dbReference type="GO" id="GO:0071978">
    <property type="term" value="P:bacterial-type flagellum-dependent swarming motility"/>
    <property type="evidence" value="ECO:0007669"/>
    <property type="project" value="TreeGrafter"/>
</dbReference>
<evidence type="ECO:0000256" key="4">
    <source>
        <dbReference type="RuleBase" id="RU362116"/>
    </source>
</evidence>
<dbReference type="SUPFAM" id="SSF117143">
    <property type="entry name" value="Flagellar hook protein flgE"/>
    <property type="match status" value="1"/>
</dbReference>
<comment type="subcellular location">
    <subcellularLocation>
        <location evidence="1 4">Bacterial flagellum basal body</location>
    </subcellularLocation>
</comment>
<gene>
    <name evidence="8" type="ordered locus">MROS_2155</name>
</gene>
<keyword evidence="9" id="KW-1185">Reference proteome</keyword>
<keyword evidence="8" id="KW-0966">Cell projection</keyword>
<evidence type="ECO:0000256" key="1">
    <source>
        <dbReference type="ARBA" id="ARBA00004117"/>
    </source>
</evidence>
<dbReference type="EMBL" id="CP003557">
    <property type="protein sequence ID" value="AFN75385.1"/>
    <property type="molecule type" value="Genomic_DNA"/>
</dbReference>
<evidence type="ECO:0000259" key="5">
    <source>
        <dbReference type="Pfam" id="PF00460"/>
    </source>
</evidence>
<reference evidence="8 9" key="1">
    <citation type="journal article" date="2013" name="PLoS ONE">
        <title>Genomic analysis of Melioribacter roseus, facultatively anaerobic organotrophic bacterium representing a novel deep lineage within Bacteriodetes/Chlorobi group.</title>
        <authorList>
            <person name="Kadnikov V.V."/>
            <person name="Mardanov A.V."/>
            <person name="Podosokorskaya O.A."/>
            <person name="Gavrilov S.N."/>
            <person name="Kublanov I.V."/>
            <person name="Beletsky A.V."/>
            <person name="Bonch-Osmolovskaya E.A."/>
            <person name="Ravin N.V."/>
        </authorList>
    </citation>
    <scope>NUCLEOTIDE SEQUENCE [LARGE SCALE GENOMIC DNA]</scope>
    <source>
        <strain evidence="9">JCM 17771 / P3M-2</strain>
    </source>
</reference>
<dbReference type="InterPro" id="IPR001444">
    <property type="entry name" value="Flag_bb_rod_N"/>
</dbReference>
<dbReference type="OrthoDB" id="9804559at2"/>
<protein>
    <submittedName>
        <fullName evidence="8">Flagellar basal body rod protein</fullName>
    </submittedName>
</protein>
<feature type="domain" description="Flagellar hook protein FlgE/F/G-like D1" evidence="7">
    <location>
        <begin position="73"/>
        <end position="142"/>
    </location>
</feature>